<accession>A0A8H5BAM4</accession>
<keyword evidence="3" id="KW-1185">Reference proteome</keyword>
<gene>
    <name evidence="2" type="ORF">D9619_008351</name>
</gene>
<feature type="region of interest" description="Disordered" evidence="1">
    <location>
        <begin position="1"/>
        <end position="82"/>
    </location>
</feature>
<organism evidence="2 3">
    <name type="scientific">Psilocybe cf. subviscida</name>
    <dbReference type="NCBI Taxonomy" id="2480587"/>
    <lineage>
        <taxon>Eukaryota</taxon>
        <taxon>Fungi</taxon>
        <taxon>Dikarya</taxon>
        <taxon>Basidiomycota</taxon>
        <taxon>Agaricomycotina</taxon>
        <taxon>Agaricomycetes</taxon>
        <taxon>Agaricomycetidae</taxon>
        <taxon>Agaricales</taxon>
        <taxon>Agaricineae</taxon>
        <taxon>Strophariaceae</taxon>
        <taxon>Psilocybe</taxon>
    </lineage>
</organism>
<dbReference type="OrthoDB" id="3268827at2759"/>
<feature type="compositionally biased region" description="Acidic residues" evidence="1">
    <location>
        <begin position="57"/>
        <end position="67"/>
    </location>
</feature>
<sequence length="345" mass="38319">MPDFTGTLFEPPLDPMQPGPQPDHLQVHPPASMHTLPDFEHEPDTHHEDDIDAQIGDLDDDFTDEEEHPVSQQEVPHTPAQNVEQDPFQYPPSPARVMPVPSDVHPNPVVYYVYLMVFWLHSQCHLSFRACNAVLACFAIILQSTGALMDAPTYLTLPSVMNTLDATPTFQVAPVCPKCMAVYPPQTPVLSTCDNCDVPLFKIAPSHAEARRGKTQAEKPRPVMQFPYKSLEDQLATMLANPGIEDEMERALDQATAHKPGVYSNIFDGRVCQRLQAPDGSRFFFPDARTKSTGELCIGVTLGVDWYVCASIVTTVNRLIIILLKKVFLSAKSNCTITHIMSNVL</sequence>
<feature type="compositionally biased region" description="Basic and acidic residues" evidence="1">
    <location>
        <begin position="37"/>
        <end position="49"/>
    </location>
</feature>
<feature type="compositionally biased region" description="Pro residues" evidence="1">
    <location>
        <begin position="12"/>
        <end position="21"/>
    </location>
</feature>
<dbReference type="AlphaFoldDB" id="A0A8H5BAM4"/>
<dbReference type="EMBL" id="JAACJJ010000029">
    <property type="protein sequence ID" value="KAF5319608.1"/>
    <property type="molecule type" value="Genomic_DNA"/>
</dbReference>
<name>A0A8H5BAM4_9AGAR</name>
<comment type="caution">
    <text evidence="2">The sequence shown here is derived from an EMBL/GenBank/DDBJ whole genome shotgun (WGS) entry which is preliminary data.</text>
</comment>
<dbReference type="Proteomes" id="UP000567179">
    <property type="component" value="Unassembled WGS sequence"/>
</dbReference>
<proteinExistence type="predicted"/>
<evidence type="ECO:0000313" key="3">
    <source>
        <dbReference type="Proteomes" id="UP000567179"/>
    </source>
</evidence>
<reference evidence="2 3" key="1">
    <citation type="journal article" date="2020" name="ISME J.">
        <title>Uncovering the hidden diversity of litter-decomposition mechanisms in mushroom-forming fungi.</title>
        <authorList>
            <person name="Floudas D."/>
            <person name="Bentzer J."/>
            <person name="Ahren D."/>
            <person name="Johansson T."/>
            <person name="Persson P."/>
            <person name="Tunlid A."/>
        </authorList>
    </citation>
    <scope>NUCLEOTIDE SEQUENCE [LARGE SCALE GENOMIC DNA]</scope>
    <source>
        <strain evidence="2 3">CBS 101986</strain>
    </source>
</reference>
<evidence type="ECO:0000313" key="2">
    <source>
        <dbReference type="EMBL" id="KAF5319608.1"/>
    </source>
</evidence>
<feature type="compositionally biased region" description="Polar residues" evidence="1">
    <location>
        <begin position="70"/>
        <end position="82"/>
    </location>
</feature>
<evidence type="ECO:0000256" key="1">
    <source>
        <dbReference type="SAM" id="MobiDB-lite"/>
    </source>
</evidence>
<protein>
    <submittedName>
        <fullName evidence="2">Uncharacterized protein</fullName>
    </submittedName>
</protein>